<dbReference type="RefSeq" id="WP_116557962.1">
    <property type="nucleotide sequence ID" value="NZ_QDKM01000003.1"/>
</dbReference>
<evidence type="ECO:0000313" key="3">
    <source>
        <dbReference type="Proteomes" id="UP000245911"/>
    </source>
</evidence>
<dbReference type="InterPro" id="IPR044922">
    <property type="entry name" value="DUF2063_N_sf"/>
</dbReference>
<evidence type="ECO:0000313" key="2">
    <source>
        <dbReference type="EMBL" id="PVH28967.1"/>
    </source>
</evidence>
<dbReference type="AlphaFoldDB" id="A0A2T8HU31"/>
<dbReference type="Gene3D" id="1.10.150.690">
    <property type="entry name" value="DUF2063"/>
    <property type="match status" value="1"/>
</dbReference>
<comment type="caution">
    <text evidence="2">The sequence shown here is derived from an EMBL/GenBank/DDBJ whole genome shotgun (WGS) entry which is preliminary data.</text>
</comment>
<organism evidence="2 3">
    <name type="scientific">Pararhodobacter oceanensis</name>
    <dbReference type="NCBI Taxonomy" id="2172121"/>
    <lineage>
        <taxon>Bacteria</taxon>
        <taxon>Pseudomonadati</taxon>
        <taxon>Pseudomonadota</taxon>
        <taxon>Alphaproteobacteria</taxon>
        <taxon>Rhodobacterales</taxon>
        <taxon>Paracoccaceae</taxon>
        <taxon>Pararhodobacter</taxon>
    </lineage>
</organism>
<feature type="domain" description="Putative DNA-binding" evidence="1">
    <location>
        <begin position="11"/>
        <end position="98"/>
    </location>
</feature>
<protein>
    <submittedName>
        <fullName evidence="2">DUF2063 domain-containing protein</fullName>
    </submittedName>
</protein>
<sequence length="247" mass="25924">MTALLDSHAAMQARFHNALWTTATPDGLAQADAVERRFLVYRNNVQHGLCSALSQRFAVVERLVGAAFFTAMGRAFAASHPPQTPVLIDWGAEFAGFIEGFPPAAGLPYLGDVARLEWARGLAYHAADAPVADPAALTRGDPSGLRLTLAPSVAAFGSAWPVVSIWTNNQPGAEAQPLPTGAEFALIARLPAFEVPVIPLEAADCAVLRELHAGRSLGAAAGHGDPTRILALLLKHGLITAITGETL</sequence>
<proteinExistence type="predicted"/>
<gene>
    <name evidence="2" type="ORF">DDE20_07980</name>
</gene>
<dbReference type="InterPro" id="IPR018640">
    <property type="entry name" value="DUF2063"/>
</dbReference>
<dbReference type="Proteomes" id="UP000245911">
    <property type="component" value="Unassembled WGS sequence"/>
</dbReference>
<accession>A0A2T8HU31</accession>
<evidence type="ECO:0000259" key="1">
    <source>
        <dbReference type="Pfam" id="PF09836"/>
    </source>
</evidence>
<dbReference type="EMBL" id="QDKM01000003">
    <property type="protein sequence ID" value="PVH28967.1"/>
    <property type="molecule type" value="Genomic_DNA"/>
</dbReference>
<keyword evidence="3" id="KW-1185">Reference proteome</keyword>
<dbReference type="OrthoDB" id="4146344at2"/>
<name>A0A2T8HU31_9RHOB</name>
<dbReference type="Pfam" id="PF09836">
    <property type="entry name" value="DUF2063"/>
    <property type="match status" value="1"/>
</dbReference>
<reference evidence="2 3" key="1">
    <citation type="submission" date="2018-04" db="EMBL/GenBank/DDBJ databases">
        <title>Pararhodobacter oceanense sp. nov., isolated from marine intertidal sediment.</title>
        <authorList>
            <person name="Wang X.-L."/>
            <person name="Du Z.-J."/>
        </authorList>
    </citation>
    <scope>NUCLEOTIDE SEQUENCE [LARGE SCALE GENOMIC DNA]</scope>
    <source>
        <strain evidence="2 3">AM505</strain>
    </source>
</reference>